<dbReference type="EMBL" id="BMWE01000013">
    <property type="protein sequence ID" value="GGY33209.1"/>
    <property type="molecule type" value="Genomic_DNA"/>
</dbReference>
<feature type="domain" description="ABC transmembrane type-1" evidence="8">
    <location>
        <begin position="82"/>
        <end position="267"/>
    </location>
</feature>
<reference evidence="10" key="1">
    <citation type="journal article" date="2019" name="Int. J. Syst. Evol. Microbiol.">
        <title>The Global Catalogue of Microorganisms (GCM) 10K type strain sequencing project: providing services to taxonomists for standard genome sequencing and annotation.</title>
        <authorList>
            <consortium name="The Broad Institute Genomics Platform"/>
            <consortium name="The Broad Institute Genome Sequencing Center for Infectious Disease"/>
            <person name="Wu L."/>
            <person name="Ma J."/>
        </authorList>
    </citation>
    <scope>NUCLEOTIDE SEQUENCE [LARGE SCALE GENOMIC DNA]</scope>
    <source>
        <strain evidence="10">JCM 4957</strain>
    </source>
</reference>
<evidence type="ECO:0000256" key="1">
    <source>
        <dbReference type="ARBA" id="ARBA00004651"/>
    </source>
</evidence>
<dbReference type="RefSeq" id="WP_190199731.1">
    <property type="nucleotide sequence ID" value="NZ_BMWE01000013.1"/>
</dbReference>
<keyword evidence="4 7" id="KW-0812">Transmembrane</keyword>
<feature type="transmembrane region" description="Helical" evidence="7">
    <location>
        <begin position="30"/>
        <end position="50"/>
    </location>
</feature>
<organism evidence="9 10">
    <name type="scientific">Streptomyces djakartensis</name>
    <dbReference type="NCBI Taxonomy" id="68193"/>
    <lineage>
        <taxon>Bacteria</taxon>
        <taxon>Bacillati</taxon>
        <taxon>Actinomycetota</taxon>
        <taxon>Actinomycetes</taxon>
        <taxon>Kitasatosporales</taxon>
        <taxon>Streptomycetaceae</taxon>
        <taxon>Streptomyces</taxon>
    </lineage>
</organism>
<keyword evidence="2 7" id="KW-0813">Transport</keyword>
<feature type="transmembrane region" description="Helical" evidence="7">
    <location>
        <begin position="89"/>
        <end position="110"/>
    </location>
</feature>
<comment type="similarity">
    <text evidence="7">Belongs to the binding-protein-dependent transport system permease family.</text>
</comment>
<dbReference type="PANTHER" id="PTHR30151">
    <property type="entry name" value="ALKANE SULFONATE ABC TRANSPORTER-RELATED, MEMBRANE SUBUNIT"/>
    <property type="match status" value="1"/>
</dbReference>
<comment type="caution">
    <text evidence="9">The sequence shown here is derived from an EMBL/GenBank/DDBJ whole genome shotgun (WGS) entry which is preliminary data.</text>
</comment>
<accession>A0ABQ3A576</accession>
<feature type="transmembrane region" description="Helical" evidence="7">
    <location>
        <begin position="210"/>
        <end position="234"/>
    </location>
</feature>
<dbReference type="PROSITE" id="PS50928">
    <property type="entry name" value="ABC_TM1"/>
    <property type="match status" value="1"/>
</dbReference>
<dbReference type="InterPro" id="IPR035906">
    <property type="entry name" value="MetI-like_sf"/>
</dbReference>
<evidence type="ECO:0000313" key="9">
    <source>
        <dbReference type="EMBL" id="GGY33209.1"/>
    </source>
</evidence>
<evidence type="ECO:0000256" key="5">
    <source>
        <dbReference type="ARBA" id="ARBA00022989"/>
    </source>
</evidence>
<protein>
    <submittedName>
        <fullName evidence="9">Nitrate ABC transporter permease</fullName>
    </submittedName>
</protein>
<gene>
    <name evidence="9" type="primary">ssuC</name>
    <name evidence="9" type="ORF">GCM10010384_45450</name>
</gene>
<name>A0ABQ3A576_9ACTN</name>
<keyword evidence="3" id="KW-1003">Cell membrane</keyword>
<comment type="subcellular location">
    <subcellularLocation>
        <location evidence="1 7">Cell membrane</location>
        <topology evidence="1 7">Multi-pass membrane protein</topology>
    </subcellularLocation>
</comment>
<evidence type="ECO:0000256" key="3">
    <source>
        <dbReference type="ARBA" id="ARBA00022475"/>
    </source>
</evidence>
<proteinExistence type="inferred from homology"/>
<dbReference type="SUPFAM" id="SSF161098">
    <property type="entry name" value="MetI-like"/>
    <property type="match status" value="1"/>
</dbReference>
<evidence type="ECO:0000259" key="8">
    <source>
        <dbReference type="PROSITE" id="PS50928"/>
    </source>
</evidence>
<keyword evidence="6 7" id="KW-0472">Membrane</keyword>
<dbReference type="Pfam" id="PF00528">
    <property type="entry name" value="BPD_transp_1"/>
    <property type="match status" value="1"/>
</dbReference>
<dbReference type="InterPro" id="IPR000515">
    <property type="entry name" value="MetI-like"/>
</dbReference>
<evidence type="ECO:0000256" key="2">
    <source>
        <dbReference type="ARBA" id="ARBA00022448"/>
    </source>
</evidence>
<dbReference type="CDD" id="cd06261">
    <property type="entry name" value="TM_PBP2"/>
    <property type="match status" value="1"/>
</dbReference>
<dbReference type="Gene3D" id="1.10.3720.10">
    <property type="entry name" value="MetI-like"/>
    <property type="match status" value="1"/>
</dbReference>
<feature type="transmembrane region" description="Helical" evidence="7">
    <location>
        <begin position="246"/>
        <end position="266"/>
    </location>
</feature>
<keyword evidence="5 7" id="KW-1133">Transmembrane helix</keyword>
<dbReference type="Proteomes" id="UP000653308">
    <property type="component" value="Unassembled WGS sequence"/>
</dbReference>
<dbReference type="PANTHER" id="PTHR30151:SF0">
    <property type="entry name" value="ABC TRANSPORTER PERMEASE PROTEIN MJ0413-RELATED"/>
    <property type="match status" value="1"/>
</dbReference>
<evidence type="ECO:0000256" key="4">
    <source>
        <dbReference type="ARBA" id="ARBA00022692"/>
    </source>
</evidence>
<sequence>MTTTEINRVTGPGAVRAKARGGFRGMRRRVTALALGWGFVALLLGLWEMAGRADTTALLPPFSVVATELVDLITGDALMTDIMPSLARALAGFVIGSLVGVVLGVALGWWRGLEPWCRSALEFLRAVPAPALLPLAILAFGASDTTRVGVIALGAVWPVLLNTTDGVRRVEAGYIDSARVYARGGRAELLRRVVLPAATPQIMAGLRVGLALSLIMMVISEMIASSSGLGNLILRAQRLYALDQMYAGVLLLGVLGWLLTLLFSAVERRALAWFYGLKGQDR</sequence>
<keyword evidence="10" id="KW-1185">Reference proteome</keyword>
<evidence type="ECO:0000256" key="6">
    <source>
        <dbReference type="ARBA" id="ARBA00023136"/>
    </source>
</evidence>
<evidence type="ECO:0000256" key="7">
    <source>
        <dbReference type="RuleBase" id="RU363032"/>
    </source>
</evidence>
<evidence type="ECO:0000313" key="10">
    <source>
        <dbReference type="Proteomes" id="UP000653308"/>
    </source>
</evidence>